<dbReference type="GO" id="GO:0030234">
    <property type="term" value="F:enzyme regulator activity"/>
    <property type="evidence" value="ECO:0007669"/>
    <property type="project" value="InterPro"/>
</dbReference>
<sequence length="109" mass="12060">MKLVFIVINKTELLEEVLEYMVEAGITGGTVFDSVGMGKILVYDIPIFAAFKELMIGSKASNKTIITSVEDDRLDEFIEGLDKILHFDEPGTGVLFAIDIYKSKGLPKD</sequence>
<reference evidence="1 2" key="1">
    <citation type="submission" date="2019-06" db="EMBL/GenBank/DDBJ databases">
        <title>Genomic insights into carbon and energy metabolism of Deferribacter autotrophicus revealed new metabolic traits in the phylum Deferribacteres.</title>
        <authorList>
            <person name="Slobodkin A.I."/>
            <person name="Slobodkina G.B."/>
            <person name="Allioux M."/>
            <person name="Alain K."/>
            <person name="Jebbar M."/>
            <person name="Shadrin V."/>
            <person name="Kublanov I.V."/>
            <person name="Toshchakov S.V."/>
            <person name="Bonch-Osmolovskaya E.A."/>
        </authorList>
    </citation>
    <scope>NUCLEOTIDE SEQUENCE [LARGE SCALE GENOMIC DNA]</scope>
    <source>
        <strain evidence="1 2">SL50</strain>
    </source>
</reference>
<dbReference type="EMBL" id="VFJB01000004">
    <property type="protein sequence ID" value="KAA0258438.1"/>
    <property type="molecule type" value="Genomic_DNA"/>
</dbReference>
<dbReference type="Pfam" id="PF00543">
    <property type="entry name" value="P-II"/>
    <property type="match status" value="1"/>
</dbReference>
<evidence type="ECO:0008006" key="3">
    <source>
        <dbReference type="Google" id="ProtNLM"/>
    </source>
</evidence>
<gene>
    <name evidence="1" type="ORF">FHQ18_04575</name>
</gene>
<dbReference type="InterPro" id="IPR015867">
    <property type="entry name" value="N-reg_PII/ATP_PRibTrfase_C"/>
</dbReference>
<dbReference type="InterPro" id="IPR002187">
    <property type="entry name" value="N-reg_PII"/>
</dbReference>
<dbReference type="AlphaFoldDB" id="A0A5A8F3J9"/>
<dbReference type="GO" id="GO:0006808">
    <property type="term" value="P:regulation of nitrogen utilization"/>
    <property type="evidence" value="ECO:0007669"/>
    <property type="project" value="InterPro"/>
</dbReference>
<dbReference type="InterPro" id="IPR011322">
    <property type="entry name" value="N-reg_PII-like_a/b"/>
</dbReference>
<accession>A0A5A8F3J9</accession>
<evidence type="ECO:0000313" key="1">
    <source>
        <dbReference type="EMBL" id="KAA0258438.1"/>
    </source>
</evidence>
<comment type="caution">
    <text evidence="1">The sequence shown here is derived from an EMBL/GenBank/DDBJ whole genome shotgun (WGS) entry which is preliminary data.</text>
</comment>
<evidence type="ECO:0000313" key="2">
    <source>
        <dbReference type="Proteomes" id="UP000322876"/>
    </source>
</evidence>
<keyword evidence="2" id="KW-1185">Reference proteome</keyword>
<dbReference type="Gene3D" id="3.30.70.120">
    <property type="match status" value="1"/>
</dbReference>
<name>A0A5A8F3J9_9BACT</name>
<dbReference type="SUPFAM" id="SSF54913">
    <property type="entry name" value="GlnB-like"/>
    <property type="match status" value="1"/>
</dbReference>
<dbReference type="RefSeq" id="WP_149265995.1">
    <property type="nucleotide sequence ID" value="NZ_VFJB01000004.1"/>
</dbReference>
<dbReference type="PROSITE" id="PS51343">
    <property type="entry name" value="PII_GLNB_DOM"/>
    <property type="match status" value="1"/>
</dbReference>
<proteinExistence type="predicted"/>
<organism evidence="1 2">
    <name type="scientific">Deferribacter autotrophicus</name>
    <dbReference type="NCBI Taxonomy" id="500465"/>
    <lineage>
        <taxon>Bacteria</taxon>
        <taxon>Pseudomonadati</taxon>
        <taxon>Deferribacterota</taxon>
        <taxon>Deferribacteres</taxon>
        <taxon>Deferribacterales</taxon>
        <taxon>Deferribacteraceae</taxon>
        <taxon>Deferribacter</taxon>
    </lineage>
</organism>
<dbReference type="Proteomes" id="UP000322876">
    <property type="component" value="Unassembled WGS sequence"/>
</dbReference>
<protein>
    <recommendedName>
        <fullName evidence="3">P-II family nitrogen regulator</fullName>
    </recommendedName>
</protein>
<dbReference type="OrthoDB" id="5460316at2"/>